<reference evidence="1" key="1">
    <citation type="journal article" date="2014" name="Front. Microbiol.">
        <title>High frequency of phylogenetically diverse reductive dehalogenase-homologous genes in deep subseafloor sedimentary metagenomes.</title>
        <authorList>
            <person name="Kawai M."/>
            <person name="Futagami T."/>
            <person name="Toyoda A."/>
            <person name="Takaki Y."/>
            <person name="Nishi S."/>
            <person name="Hori S."/>
            <person name="Arai W."/>
            <person name="Tsubouchi T."/>
            <person name="Morono Y."/>
            <person name="Uchiyama I."/>
            <person name="Ito T."/>
            <person name="Fujiyama A."/>
            <person name="Inagaki F."/>
            <person name="Takami H."/>
        </authorList>
    </citation>
    <scope>NUCLEOTIDE SEQUENCE</scope>
    <source>
        <strain evidence="1">Expedition CK06-06</strain>
    </source>
</reference>
<dbReference type="EMBL" id="BARV01007743">
    <property type="protein sequence ID" value="GAI12126.1"/>
    <property type="molecule type" value="Genomic_DNA"/>
</dbReference>
<proteinExistence type="predicted"/>
<protein>
    <submittedName>
        <fullName evidence="1">Uncharacterized protein</fullName>
    </submittedName>
</protein>
<gene>
    <name evidence="1" type="ORF">S06H3_15714</name>
</gene>
<organism evidence="1">
    <name type="scientific">marine sediment metagenome</name>
    <dbReference type="NCBI Taxonomy" id="412755"/>
    <lineage>
        <taxon>unclassified sequences</taxon>
        <taxon>metagenomes</taxon>
        <taxon>ecological metagenomes</taxon>
    </lineage>
</organism>
<dbReference type="AlphaFoldDB" id="X1M238"/>
<accession>X1M238</accession>
<name>X1M238_9ZZZZ</name>
<comment type="caution">
    <text evidence="1">The sequence shown here is derived from an EMBL/GenBank/DDBJ whole genome shotgun (WGS) entry which is preliminary data.</text>
</comment>
<sequence>MEKRFEIEEQDIGYVIKVYENGNKEPKYLIYFPCRNNQKIEVFKIAEEFGENFVESLEKRLK</sequence>
<evidence type="ECO:0000313" key="1">
    <source>
        <dbReference type="EMBL" id="GAI12126.1"/>
    </source>
</evidence>